<dbReference type="Proteomes" id="UP000000763">
    <property type="component" value="Chromosome 6"/>
</dbReference>
<dbReference type="AlphaFoldDB" id="Q5VNU8"/>
<reference evidence="4" key="4">
    <citation type="journal article" date="2008" name="Nucleic Acids Res.">
        <title>The rice annotation project database (RAP-DB): 2008 update.</title>
        <authorList>
            <consortium name="The rice annotation project (RAP)"/>
        </authorList>
    </citation>
    <scope>GENOME REANNOTATION</scope>
    <source>
        <strain evidence="4">cv. Nipponbare</strain>
    </source>
</reference>
<evidence type="ECO:0000313" key="4">
    <source>
        <dbReference type="Proteomes" id="UP000000763"/>
    </source>
</evidence>
<proteinExistence type="predicted"/>
<protein>
    <submittedName>
        <fullName evidence="3">Uncharacterized protein</fullName>
    </submittedName>
</protein>
<evidence type="ECO:0000313" key="2">
    <source>
        <dbReference type="EMBL" id="BAD68452.1"/>
    </source>
</evidence>
<reference evidence="4" key="3">
    <citation type="journal article" date="2005" name="Nature">
        <title>The map-based sequence of the rice genome.</title>
        <authorList>
            <consortium name="International rice genome sequencing project (IRGSP)"/>
            <person name="Matsumoto T."/>
            <person name="Wu J."/>
            <person name="Kanamori H."/>
            <person name="Katayose Y."/>
            <person name="Fujisawa M."/>
            <person name="Namiki N."/>
            <person name="Mizuno H."/>
            <person name="Yamamoto K."/>
            <person name="Antonio B.A."/>
            <person name="Baba T."/>
            <person name="Sakata K."/>
            <person name="Nagamura Y."/>
            <person name="Aoki H."/>
            <person name="Arikawa K."/>
            <person name="Arita K."/>
            <person name="Bito T."/>
            <person name="Chiden Y."/>
            <person name="Fujitsuka N."/>
            <person name="Fukunaka R."/>
            <person name="Hamada M."/>
            <person name="Harada C."/>
            <person name="Hayashi A."/>
            <person name="Hijishita S."/>
            <person name="Honda M."/>
            <person name="Hosokawa S."/>
            <person name="Ichikawa Y."/>
            <person name="Idonuma A."/>
            <person name="Iijima M."/>
            <person name="Ikeda M."/>
            <person name="Ikeno M."/>
            <person name="Ito K."/>
            <person name="Ito S."/>
            <person name="Ito T."/>
            <person name="Ito Y."/>
            <person name="Ito Y."/>
            <person name="Iwabuchi A."/>
            <person name="Kamiya K."/>
            <person name="Karasawa W."/>
            <person name="Kurita K."/>
            <person name="Katagiri S."/>
            <person name="Kikuta A."/>
            <person name="Kobayashi H."/>
            <person name="Kobayashi N."/>
            <person name="Machita K."/>
            <person name="Maehara T."/>
            <person name="Masukawa M."/>
            <person name="Mizubayashi T."/>
            <person name="Mukai Y."/>
            <person name="Nagasaki H."/>
            <person name="Nagata Y."/>
            <person name="Naito S."/>
            <person name="Nakashima M."/>
            <person name="Nakama Y."/>
            <person name="Nakamichi Y."/>
            <person name="Nakamura M."/>
            <person name="Meguro A."/>
            <person name="Negishi M."/>
            <person name="Ohta I."/>
            <person name="Ohta T."/>
            <person name="Okamoto M."/>
            <person name="Ono N."/>
            <person name="Saji S."/>
            <person name="Sakaguchi M."/>
            <person name="Sakai K."/>
            <person name="Shibata M."/>
            <person name="Shimokawa T."/>
            <person name="Song J."/>
            <person name="Takazaki Y."/>
            <person name="Terasawa K."/>
            <person name="Tsugane M."/>
            <person name="Tsuji K."/>
            <person name="Ueda S."/>
            <person name="Waki K."/>
            <person name="Yamagata H."/>
            <person name="Yamamoto M."/>
            <person name="Yamamoto S."/>
            <person name="Yamane H."/>
            <person name="Yoshiki S."/>
            <person name="Yoshihara R."/>
            <person name="Yukawa K."/>
            <person name="Zhong H."/>
            <person name="Yano M."/>
            <person name="Yuan Q."/>
            <person name="Ouyang S."/>
            <person name="Liu J."/>
            <person name="Jones K.M."/>
            <person name="Gansberger K."/>
            <person name="Moffat K."/>
            <person name="Hill J."/>
            <person name="Bera J."/>
            <person name="Fadrosh D."/>
            <person name="Jin S."/>
            <person name="Johri S."/>
            <person name="Kim M."/>
            <person name="Overton L."/>
            <person name="Reardon M."/>
            <person name="Tsitrin T."/>
            <person name="Vuong H."/>
            <person name="Weaver B."/>
            <person name="Ciecko A."/>
            <person name="Tallon L."/>
            <person name="Jackson J."/>
            <person name="Pai G."/>
            <person name="Aken S.V."/>
            <person name="Utterback T."/>
            <person name="Reidmuller S."/>
            <person name="Feldblyum T."/>
            <person name="Hsiao J."/>
            <person name="Zismann V."/>
            <person name="Iobst S."/>
            <person name="de Vazeille A.R."/>
            <person name="Buell C.R."/>
            <person name="Ying K."/>
            <person name="Li Y."/>
            <person name="Lu T."/>
            <person name="Huang Y."/>
            <person name="Zhao Q."/>
            <person name="Feng Q."/>
            <person name="Zhang L."/>
            <person name="Zhu J."/>
            <person name="Weng Q."/>
            <person name="Mu J."/>
            <person name="Lu Y."/>
            <person name="Fan D."/>
            <person name="Liu Y."/>
            <person name="Guan J."/>
            <person name="Zhang Y."/>
            <person name="Yu S."/>
            <person name="Liu X."/>
            <person name="Zhang Y."/>
            <person name="Hong G."/>
            <person name="Han B."/>
            <person name="Choisne N."/>
            <person name="Demange N."/>
            <person name="Orjeda G."/>
            <person name="Samain S."/>
            <person name="Cattolico L."/>
            <person name="Pelletier E."/>
            <person name="Couloux A."/>
            <person name="Segurens B."/>
            <person name="Wincker P."/>
            <person name="D'Hont A."/>
            <person name="Scarpelli C."/>
            <person name="Weissenbach J."/>
            <person name="Salanoubat M."/>
            <person name="Quetier F."/>
            <person name="Yu Y."/>
            <person name="Kim H.R."/>
            <person name="Rambo T."/>
            <person name="Currie J."/>
            <person name="Collura K."/>
            <person name="Luo M."/>
            <person name="Yang T."/>
            <person name="Ammiraju J.S.S."/>
            <person name="Engler F."/>
            <person name="Soderlund C."/>
            <person name="Wing R.A."/>
            <person name="Palmer L.E."/>
            <person name="de la Bastide M."/>
            <person name="Spiegel L."/>
            <person name="Nascimento L."/>
            <person name="Zutavern T."/>
            <person name="O'Shaughnessy A."/>
            <person name="Dike S."/>
            <person name="Dedhia N."/>
            <person name="Preston R."/>
            <person name="Balija V."/>
            <person name="McCombie W.R."/>
            <person name="Chow T."/>
            <person name="Chen H."/>
            <person name="Chung M."/>
            <person name="Chen C."/>
            <person name="Shaw J."/>
            <person name="Wu H."/>
            <person name="Hsiao K."/>
            <person name="Chao Y."/>
            <person name="Chu M."/>
            <person name="Cheng C."/>
            <person name="Hour A."/>
            <person name="Lee P."/>
            <person name="Lin S."/>
            <person name="Lin Y."/>
            <person name="Liou J."/>
            <person name="Liu S."/>
            <person name="Hsing Y."/>
            <person name="Raghuvanshi S."/>
            <person name="Mohanty A."/>
            <person name="Bharti A.K."/>
            <person name="Gaur A."/>
            <person name="Gupta V."/>
            <person name="Kumar D."/>
            <person name="Ravi V."/>
            <person name="Vij S."/>
            <person name="Kapur A."/>
            <person name="Khurana P."/>
            <person name="Khurana P."/>
            <person name="Khurana J.P."/>
            <person name="Tyagi A.K."/>
            <person name="Gaikwad K."/>
            <person name="Singh A."/>
            <person name="Dalal V."/>
            <person name="Srivastava S."/>
            <person name="Dixit A."/>
            <person name="Pal A.K."/>
            <person name="Ghazi I.A."/>
            <person name="Yadav M."/>
            <person name="Pandit A."/>
            <person name="Bhargava A."/>
            <person name="Sureshbabu K."/>
            <person name="Batra K."/>
            <person name="Sharma T.R."/>
            <person name="Mohapatra T."/>
            <person name="Singh N.K."/>
            <person name="Messing J."/>
            <person name="Nelson A.B."/>
            <person name="Fuks G."/>
            <person name="Kavchok S."/>
            <person name="Keizer G."/>
            <person name="Linton E."/>
            <person name="Llaca V."/>
            <person name="Song R."/>
            <person name="Tanyolac B."/>
            <person name="Young S."/>
            <person name="Ho-Il K."/>
            <person name="Hahn J.H."/>
            <person name="Sangsakoo G."/>
            <person name="Vanavichit A."/>
            <person name="de Mattos Luiz.A.T."/>
            <person name="Zimmer P.D."/>
            <person name="Malone G."/>
            <person name="Dellagostin O."/>
            <person name="de Oliveira A.C."/>
            <person name="Bevan M."/>
            <person name="Bancroft I."/>
            <person name="Minx P."/>
            <person name="Cordum H."/>
            <person name="Wilson R."/>
            <person name="Cheng Z."/>
            <person name="Jin W."/>
            <person name="Jiang J."/>
            <person name="Leong S.A."/>
            <person name="Iwama H."/>
            <person name="Gojobori T."/>
            <person name="Itoh T."/>
            <person name="Niimura Y."/>
            <person name="Fujii Y."/>
            <person name="Habara T."/>
            <person name="Sakai H."/>
            <person name="Sato Y."/>
            <person name="Wilson G."/>
            <person name="Kumar K."/>
            <person name="McCouch S."/>
            <person name="Juretic N."/>
            <person name="Hoen D."/>
            <person name="Wright S."/>
            <person name="Bruskiewich R."/>
            <person name="Bureau T."/>
            <person name="Miyao A."/>
            <person name="Hirochika H."/>
            <person name="Nishikawa T."/>
            <person name="Kadowaki K."/>
            <person name="Sugiura M."/>
            <person name="Burr B."/>
            <person name="Sasaki T."/>
        </authorList>
    </citation>
    <scope>NUCLEOTIDE SEQUENCE [LARGE SCALE GENOMIC DNA]</scope>
    <source>
        <strain evidence="4">cv. Nipponbare</strain>
    </source>
</reference>
<feature type="region of interest" description="Disordered" evidence="1">
    <location>
        <begin position="22"/>
        <end position="42"/>
    </location>
</feature>
<sequence length="106" mass="11739">MPRWASADWDWLIESSGVEAKQTQGGVIKTGGGAAHDTRSREEKTSIWLPPYWPAHGLTMLTELLFGLWVHYIGLRGVHIGPRYGGPSPSTRRSDHLPVPAGTFFE</sequence>
<gene>
    <name evidence="3" type="ORF">P0001H02.22</name>
    <name evidence="2" type="ORF">P0548D03.7</name>
</gene>
<evidence type="ECO:0000313" key="3">
    <source>
        <dbReference type="EMBL" id="BAD68877.1"/>
    </source>
</evidence>
<reference evidence="2" key="1">
    <citation type="submission" date="2001-04" db="EMBL/GenBank/DDBJ databases">
        <title>Oryza sativa nipponbare(GA3) genomic DNA, chromosome 6, PAC clone:P0548D03.</title>
        <authorList>
            <person name="Sasaki T."/>
            <person name="Matsumoto T."/>
            <person name="Yamamoto K."/>
        </authorList>
    </citation>
    <scope>NUCLEOTIDE SEQUENCE</scope>
</reference>
<evidence type="ECO:0000256" key="1">
    <source>
        <dbReference type="SAM" id="MobiDB-lite"/>
    </source>
</evidence>
<accession>Q5VNU8</accession>
<feature type="region of interest" description="Disordered" evidence="1">
    <location>
        <begin position="84"/>
        <end position="106"/>
    </location>
</feature>
<reference evidence="3" key="2">
    <citation type="submission" date="2001-10" db="EMBL/GenBank/DDBJ databases">
        <title>Oryza sativa nipponbare(GA3) genomic DNA, chromosome 6, PAC clone:P0001H02.</title>
        <authorList>
            <person name="Sasaki T."/>
            <person name="Matsumoto T."/>
            <person name="Yamamoto K."/>
        </authorList>
    </citation>
    <scope>NUCLEOTIDE SEQUENCE</scope>
</reference>
<dbReference type="EMBL" id="AP004234">
    <property type="protein sequence ID" value="BAD68877.1"/>
    <property type="molecule type" value="Genomic_DNA"/>
</dbReference>
<name>Q5VNU8_ORYSJ</name>
<dbReference type="EMBL" id="AP003526">
    <property type="protein sequence ID" value="BAD68452.1"/>
    <property type="molecule type" value="Genomic_DNA"/>
</dbReference>
<organism evidence="3 4">
    <name type="scientific">Oryza sativa subsp. japonica</name>
    <name type="common">Rice</name>
    <dbReference type="NCBI Taxonomy" id="39947"/>
    <lineage>
        <taxon>Eukaryota</taxon>
        <taxon>Viridiplantae</taxon>
        <taxon>Streptophyta</taxon>
        <taxon>Embryophyta</taxon>
        <taxon>Tracheophyta</taxon>
        <taxon>Spermatophyta</taxon>
        <taxon>Magnoliopsida</taxon>
        <taxon>Liliopsida</taxon>
        <taxon>Poales</taxon>
        <taxon>Poaceae</taxon>
        <taxon>BOP clade</taxon>
        <taxon>Oryzoideae</taxon>
        <taxon>Oryzeae</taxon>
        <taxon>Oryzinae</taxon>
        <taxon>Oryza</taxon>
        <taxon>Oryza sativa</taxon>
    </lineage>
</organism>